<proteinExistence type="predicted"/>
<reference evidence="1 2" key="1">
    <citation type="submission" date="2024-02" db="EMBL/GenBank/DDBJ databases">
        <title>Genome and pathogenicity analysis of Helicobacter mastomyrinus isolated from mice.</title>
        <authorList>
            <person name="Zhu L."/>
        </authorList>
    </citation>
    <scope>NUCLEOTIDE SEQUENCE [LARGE SCALE GENOMIC DNA]</scope>
    <source>
        <strain evidence="1 2">Hm-17</strain>
    </source>
</reference>
<dbReference type="EMBL" id="CP145316">
    <property type="protein sequence ID" value="XAM18179.1"/>
    <property type="molecule type" value="Genomic_DNA"/>
</dbReference>
<keyword evidence="2" id="KW-1185">Reference proteome</keyword>
<sequence length="299" mass="33351">MSNLLFSKQNTSFAKQQNPLQSLELPCDREYNQVNLGACAYFLLLDYPVDVKVYISLNPERKDAFLVDNRNTGFRITDVYTSKGVPAQVQNVYLWTEGITNLQDSKGGAAKVRIASSGVYSFEILNNSSINAISQVGNIGKIGQVESINKTIKATTQNMTDSVIFRKLTVWGTTPQDAHTKAQAVIPPTLFERGKNYTIRAILRGLWGQFLSGDFYQFTAYSHRGGYSLGTAYGANYNNLATFKDSNETLEFSGDFILDNLISRDTEGNTGLIIWFMARGNVRVSTDWLAQADFIIYES</sequence>
<evidence type="ECO:0000313" key="2">
    <source>
        <dbReference type="Proteomes" id="UP001434737"/>
    </source>
</evidence>
<organism evidence="1 2">
    <name type="scientific">Helicobacter mastomyrinus</name>
    <dbReference type="NCBI Taxonomy" id="287948"/>
    <lineage>
        <taxon>Bacteria</taxon>
        <taxon>Pseudomonadati</taxon>
        <taxon>Campylobacterota</taxon>
        <taxon>Epsilonproteobacteria</taxon>
        <taxon>Campylobacterales</taxon>
        <taxon>Helicobacteraceae</taxon>
        <taxon>Helicobacter</taxon>
    </lineage>
</organism>
<accession>A0ABZ3F4S6</accession>
<evidence type="ECO:0000313" key="1">
    <source>
        <dbReference type="EMBL" id="XAM18179.1"/>
    </source>
</evidence>
<dbReference type="Proteomes" id="UP001434737">
    <property type="component" value="Chromosome"/>
</dbReference>
<gene>
    <name evidence="1" type="ORF">V3I05_00345</name>
</gene>
<name>A0ABZ3F4S6_9HELI</name>
<dbReference type="RefSeq" id="WP_343353663.1">
    <property type="nucleotide sequence ID" value="NZ_CP145316.1"/>
</dbReference>
<protein>
    <submittedName>
        <fullName evidence="1">Uncharacterized protein</fullName>
    </submittedName>
</protein>